<gene>
    <name evidence="10" type="ORF">SAMN06275492_101325</name>
</gene>
<sequence>MTSWIENRFKVKEAGSDIRTEVMAGITTFMTMGYIIFVNPDILSKTGMPFGPLMVATCLASAIATLMMAFMANYPIALSSGMGLNAFFAFSVVLGMNIPWEVALAAIFIEGVIFILLTLTKVREAVVNSIPKSLKIGISTGIGFFIALIGLQGAGLIVGNPATLVSLGSLGSKPAILAMVGFVIMMALEAHKVKGAILWGILAVTAMAVPLGVASMPQGIVSMPPSISPIFMKIDFSQIASGTFWVIVFTFFFVDFFDTVGTLVGVTNRAGLLDANGNLPKAREALMADAVGTTVGAVLGTSTVTAFVESASGVEQGGRTGLTAMVTAILFILAIFFSPIVSIVPACATAPALVMVGIYMMMSLKDLDFSSFTDIVPASVAIFMMPFSYSIATGIEFGILTFVALKFAACRKNEISPVMWGLFAIFVLKELLV</sequence>
<keyword evidence="7 8" id="KW-0472">Membrane</keyword>
<evidence type="ECO:0000256" key="7">
    <source>
        <dbReference type="ARBA" id="ARBA00023136"/>
    </source>
</evidence>
<feature type="transmembrane region" description="Helical" evidence="9">
    <location>
        <begin position="134"/>
        <end position="158"/>
    </location>
</feature>
<evidence type="ECO:0000256" key="1">
    <source>
        <dbReference type="ARBA" id="ARBA00004651"/>
    </source>
</evidence>
<dbReference type="InterPro" id="IPR026033">
    <property type="entry name" value="Azg-like_bact_archaea"/>
</dbReference>
<dbReference type="STRING" id="561720.SAMN06275492_101325"/>
<name>A0A1X7ICE2_9BACT</name>
<feature type="transmembrane region" description="Helical" evidence="9">
    <location>
        <begin position="381"/>
        <end position="403"/>
    </location>
</feature>
<dbReference type="GO" id="GO:0005886">
    <property type="term" value="C:plasma membrane"/>
    <property type="evidence" value="ECO:0007669"/>
    <property type="project" value="UniProtKB-SubCell"/>
</dbReference>
<protein>
    <submittedName>
        <fullName evidence="10">Putative MFS transporter, AGZA family, xanthine/uracil permease</fullName>
    </submittedName>
</protein>
<dbReference type="PANTHER" id="PTHR43337:SF1">
    <property type="entry name" value="XANTHINE_URACIL PERMEASE C887.17-RELATED"/>
    <property type="match status" value="1"/>
</dbReference>
<evidence type="ECO:0000256" key="6">
    <source>
        <dbReference type="ARBA" id="ARBA00022989"/>
    </source>
</evidence>
<dbReference type="AlphaFoldDB" id="A0A1X7ICE2"/>
<keyword evidence="3 8" id="KW-0813">Transport</keyword>
<comment type="subcellular location">
    <subcellularLocation>
        <location evidence="1 8">Cell membrane</location>
        <topology evidence="1 8">Multi-pass membrane protein</topology>
    </subcellularLocation>
</comment>
<keyword evidence="11" id="KW-1185">Reference proteome</keyword>
<evidence type="ECO:0000256" key="8">
    <source>
        <dbReference type="PIRNR" id="PIRNR005353"/>
    </source>
</evidence>
<keyword evidence="6 8" id="KW-1133">Transmembrane helix</keyword>
<evidence type="ECO:0000313" key="10">
    <source>
        <dbReference type="EMBL" id="SMG12201.1"/>
    </source>
</evidence>
<evidence type="ECO:0000256" key="4">
    <source>
        <dbReference type="ARBA" id="ARBA00022475"/>
    </source>
</evidence>
<dbReference type="RefSeq" id="WP_085543598.1">
    <property type="nucleotide sequence ID" value="NZ_FXBB01000001.1"/>
</dbReference>
<evidence type="ECO:0000313" key="11">
    <source>
        <dbReference type="Proteomes" id="UP000193355"/>
    </source>
</evidence>
<dbReference type="Proteomes" id="UP000193355">
    <property type="component" value="Unassembled WGS sequence"/>
</dbReference>
<feature type="transmembrane region" description="Helical" evidence="9">
    <location>
        <begin position="76"/>
        <end position="96"/>
    </location>
</feature>
<dbReference type="OrthoDB" id="9808458at2"/>
<feature type="transmembrane region" description="Helical" evidence="9">
    <location>
        <begin position="21"/>
        <end position="38"/>
    </location>
</feature>
<feature type="transmembrane region" description="Helical" evidence="9">
    <location>
        <begin position="328"/>
        <end position="361"/>
    </location>
</feature>
<feature type="transmembrane region" description="Helical" evidence="9">
    <location>
        <begin position="164"/>
        <end position="184"/>
    </location>
</feature>
<keyword evidence="5 8" id="KW-0812">Transmembrane</keyword>
<dbReference type="GO" id="GO:0005345">
    <property type="term" value="F:purine nucleobase transmembrane transporter activity"/>
    <property type="evidence" value="ECO:0007669"/>
    <property type="project" value="TreeGrafter"/>
</dbReference>
<dbReference type="InterPro" id="IPR045018">
    <property type="entry name" value="Azg-like"/>
</dbReference>
<organism evidence="10 11">
    <name type="scientific">Dethiosulfovibrio salsuginis</name>
    <dbReference type="NCBI Taxonomy" id="561720"/>
    <lineage>
        <taxon>Bacteria</taxon>
        <taxon>Thermotogati</taxon>
        <taxon>Synergistota</taxon>
        <taxon>Synergistia</taxon>
        <taxon>Synergistales</taxon>
        <taxon>Dethiosulfovibrionaceae</taxon>
        <taxon>Dethiosulfovibrio</taxon>
    </lineage>
</organism>
<feature type="transmembrane region" description="Helical" evidence="9">
    <location>
        <begin position="196"/>
        <end position="216"/>
    </location>
</feature>
<reference evidence="11" key="1">
    <citation type="submission" date="2017-04" db="EMBL/GenBank/DDBJ databases">
        <authorList>
            <person name="Varghese N."/>
            <person name="Submissions S."/>
        </authorList>
    </citation>
    <scope>NUCLEOTIDE SEQUENCE [LARGE SCALE GENOMIC DNA]</scope>
    <source>
        <strain evidence="11">USBA 82</strain>
    </source>
</reference>
<keyword evidence="4 8" id="KW-1003">Cell membrane</keyword>
<accession>A0A1X7ICE2</accession>
<dbReference type="PANTHER" id="PTHR43337">
    <property type="entry name" value="XANTHINE/URACIL PERMEASE C887.17-RELATED"/>
    <property type="match status" value="1"/>
</dbReference>
<feature type="transmembrane region" description="Helical" evidence="9">
    <location>
        <begin position="102"/>
        <end position="122"/>
    </location>
</feature>
<evidence type="ECO:0000256" key="2">
    <source>
        <dbReference type="ARBA" id="ARBA00005697"/>
    </source>
</evidence>
<evidence type="ECO:0000256" key="5">
    <source>
        <dbReference type="ARBA" id="ARBA00022692"/>
    </source>
</evidence>
<dbReference type="InterPro" id="IPR006043">
    <property type="entry name" value="NCS2"/>
</dbReference>
<evidence type="ECO:0000256" key="3">
    <source>
        <dbReference type="ARBA" id="ARBA00022448"/>
    </source>
</evidence>
<proteinExistence type="inferred from homology"/>
<dbReference type="EMBL" id="FXBB01000001">
    <property type="protein sequence ID" value="SMG12201.1"/>
    <property type="molecule type" value="Genomic_DNA"/>
</dbReference>
<dbReference type="PIRSF" id="PIRSF005353">
    <property type="entry name" value="PbuG"/>
    <property type="match status" value="1"/>
</dbReference>
<feature type="transmembrane region" description="Helical" evidence="9">
    <location>
        <begin position="50"/>
        <end position="69"/>
    </location>
</feature>
<dbReference type="Pfam" id="PF00860">
    <property type="entry name" value="Xan_ur_permease"/>
    <property type="match status" value="1"/>
</dbReference>
<evidence type="ECO:0000256" key="9">
    <source>
        <dbReference type="SAM" id="Phobius"/>
    </source>
</evidence>
<comment type="similarity">
    <text evidence="2 8">Belongs to the nucleobase:cation symporter-2 (NCS2) (TC 2.A.40) family. Azg-like subfamily.</text>
</comment>